<dbReference type="InterPro" id="IPR021971">
    <property type="entry name" value="Salp15"/>
</dbReference>
<reference evidence="7" key="1">
    <citation type="journal article" date="2015" name="Sci. Rep.">
        <title>Tissue- and time-dependent transcription in Ixodes ricinus salivary glands and midguts when blood feeding on the vertebrate host.</title>
        <authorList>
            <person name="Kotsyfakis M."/>
            <person name="Schwarz A."/>
            <person name="Erhart J."/>
            <person name="Ribeiro J.M."/>
        </authorList>
    </citation>
    <scope>NUCLEOTIDE SEQUENCE</scope>
    <source>
        <tissue evidence="7">Salivary gland and midgut</tissue>
    </source>
</reference>
<dbReference type="PROSITE" id="PS51257">
    <property type="entry name" value="PROKAR_LIPOPROTEIN"/>
    <property type="match status" value="1"/>
</dbReference>
<keyword evidence="2" id="KW-0964">Secreted</keyword>
<evidence type="ECO:0000313" key="7">
    <source>
        <dbReference type="EMBL" id="JAB72560.1"/>
    </source>
</evidence>
<dbReference type="GO" id="GO:0005576">
    <property type="term" value="C:extracellular region"/>
    <property type="evidence" value="ECO:0007669"/>
    <property type="project" value="UniProtKB-SubCell"/>
</dbReference>
<dbReference type="AlphaFoldDB" id="V5GQ87"/>
<feature type="signal peptide" evidence="6">
    <location>
        <begin position="1"/>
        <end position="22"/>
    </location>
</feature>
<comment type="subcellular location">
    <subcellularLocation>
        <location evidence="1">Secreted</location>
    </subcellularLocation>
</comment>
<organism evidence="7">
    <name type="scientific">Ixodes ricinus</name>
    <name type="common">Common tick</name>
    <name type="synonym">Acarus ricinus</name>
    <dbReference type="NCBI Taxonomy" id="34613"/>
    <lineage>
        <taxon>Eukaryota</taxon>
        <taxon>Metazoa</taxon>
        <taxon>Ecdysozoa</taxon>
        <taxon>Arthropoda</taxon>
        <taxon>Chelicerata</taxon>
        <taxon>Arachnida</taxon>
        <taxon>Acari</taxon>
        <taxon>Parasitiformes</taxon>
        <taxon>Ixodida</taxon>
        <taxon>Ixodoidea</taxon>
        <taxon>Ixodidae</taxon>
        <taxon>Ixodinae</taxon>
        <taxon>Ixodes</taxon>
    </lineage>
</organism>
<evidence type="ECO:0000256" key="5">
    <source>
        <dbReference type="ARBA" id="ARBA00034321"/>
    </source>
</evidence>
<protein>
    <submittedName>
        <fullName evidence="7">Putative secreted protein</fullName>
    </submittedName>
</protein>
<evidence type="ECO:0000256" key="1">
    <source>
        <dbReference type="ARBA" id="ARBA00004613"/>
    </source>
</evidence>
<evidence type="ECO:0000256" key="3">
    <source>
        <dbReference type="ARBA" id="ARBA00022729"/>
    </source>
</evidence>
<name>V5GQ87_IXORI</name>
<evidence type="ECO:0000256" key="6">
    <source>
        <dbReference type="SAM" id="SignalP"/>
    </source>
</evidence>
<accession>V5GQ87</accession>
<sequence>MIRMVILPLSIVLLAASGCSHAAQDPKQEADKCSPGLGDHITRVCSSSGAKLSSFSDCFFMCEKNNGNSQITRTKHYLPPGLPCGKCMECCFGMCTPIKFNFGNPLSLKSCAK</sequence>
<feature type="chain" id="PRO_5004734353" evidence="6">
    <location>
        <begin position="23"/>
        <end position="113"/>
    </location>
</feature>
<keyword evidence="4" id="KW-0325">Glycoprotein</keyword>
<evidence type="ECO:0000256" key="4">
    <source>
        <dbReference type="ARBA" id="ARBA00023180"/>
    </source>
</evidence>
<keyword evidence="3 6" id="KW-0732">Signal</keyword>
<dbReference type="Pfam" id="PF12115">
    <property type="entry name" value="Salp15"/>
    <property type="match status" value="1"/>
</dbReference>
<proteinExistence type="evidence at transcript level"/>
<comment type="similarity">
    <text evidence="5">Belongs to the salp15 family.</text>
</comment>
<evidence type="ECO:0000256" key="2">
    <source>
        <dbReference type="ARBA" id="ARBA00022525"/>
    </source>
</evidence>
<dbReference type="EMBL" id="GANP01011908">
    <property type="protein sequence ID" value="JAB72560.1"/>
    <property type="molecule type" value="mRNA"/>
</dbReference>